<evidence type="ECO:0000256" key="2">
    <source>
        <dbReference type="ARBA" id="ARBA00022741"/>
    </source>
</evidence>
<feature type="domain" description="ABC transporter" evidence="4">
    <location>
        <begin position="11"/>
        <end position="259"/>
    </location>
</feature>
<dbReference type="NCBIfam" id="TIGR01727">
    <property type="entry name" value="oligo_HPY"/>
    <property type="match status" value="1"/>
</dbReference>
<dbReference type="Gene3D" id="3.40.50.300">
    <property type="entry name" value="P-loop containing nucleotide triphosphate hydrolases"/>
    <property type="match status" value="1"/>
</dbReference>
<keyword evidence="1" id="KW-0813">Transport</keyword>
<reference evidence="5" key="1">
    <citation type="submission" date="2018-05" db="EMBL/GenBank/DDBJ databases">
        <authorList>
            <person name="Lanie J.A."/>
            <person name="Ng W.-L."/>
            <person name="Kazmierczak K.M."/>
            <person name="Andrzejewski T.M."/>
            <person name="Davidsen T.M."/>
            <person name="Wayne K.J."/>
            <person name="Tettelin H."/>
            <person name="Glass J.I."/>
            <person name="Rusch D."/>
            <person name="Podicherti R."/>
            <person name="Tsui H.-C.T."/>
            <person name="Winkler M.E."/>
        </authorList>
    </citation>
    <scope>NUCLEOTIDE SEQUENCE</scope>
</reference>
<dbReference type="InterPro" id="IPR013563">
    <property type="entry name" value="Oligopep_ABC_C"/>
</dbReference>
<evidence type="ECO:0000313" key="5">
    <source>
        <dbReference type="EMBL" id="SVA82368.1"/>
    </source>
</evidence>
<dbReference type="SMART" id="SM00382">
    <property type="entry name" value="AAA"/>
    <property type="match status" value="1"/>
</dbReference>
<evidence type="ECO:0000259" key="4">
    <source>
        <dbReference type="PROSITE" id="PS50893"/>
    </source>
</evidence>
<protein>
    <recommendedName>
        <fullName evidence="4">ABC transporter domain-containing protein</fullName>
    </recommendedName>
</protein>
<organism evidence="5">
    <name type="scientific">marine metagenome</name>
    <dbReference type="NCBI Taxonomy" id="408172"/>
    <lineage>
        <taxon>unclassified sequences</taxon>
        <taxon>metagenomes</taxon>
        <taxon>ecological metagenomes</taxon>
    </lineage>
</organism>
<dbReference type="InterPro" id="IPR003593">
    <property type="entry name" value="AAA+_ATPase"/>
</dbReference>
<dbReference type="GO" id="GO:0055085">
    <property type="term" value="P:transmembrane transport"/>
    <property type="evidence" value="ECO:0007669"/>
    <property type="project" value="UniProtKB-ARBA"/>
</dbReference>
<dbReference type="AlphaFoldDB" id="A0A381YZB3"/>
<keyword evidence="3" id="KW-0067">ATP-binding</keyword>
<dbReference type="PANTHER" id="PTHR43776">
    <property type="entry name" value="TRANSPORT ATP-BINDING PROTEIN"/>
    <property type="match status" value="1"/>
</dbReference>
<dbReference type="GO" id="GO:0016887">
    <property type="term" value="F:ATP hydrolysis activity"/>
    <property type="evidence" value="ECO:0007669"/>
    <property type="project" value="InterPro"/>
</dbReference>
<dbReference type="GO" id="GO:0015833">
    <property type="term" value="P:peptide transport"/>
    <property type="evidence" value="ECO:0007669"/>
    <property type="project" value="InterPro"/>
</dbReference>
<name>A0A381YZB3_9ZZZZ</name>
<accession>A0A381YZB3</accession>
<proteinExistence type="predicted"/>
<keyword evidence="2" id="KW-0547">Nucleotide-binding</keyword>
<evidence type="ECO:0000256" key="3">
    <source>
        <dbReference type="ARBA" id="ARBA00022840"/>
    </source>
</evidence>
<dbReference type="CDD" id="cd03257">
    <property type="entry name" value="ABC_NikE_OppD_transporters"/>
    <property type="match status" value="1"/>
</dbReference>
<dbReference type="Pfam" id="PF00005">
    <property type="entry name" value="ABC_tran"/>
    <property type="match status" value="1"/>
</dbReference>
<evidence type="ECO:0000256" key="1">
    <source>
        <dbReference type="ARBA" id="ARBA00022448"/>
    </source>
</evidence>
<dbReference type="InterPro" id="IPR050319">
    <property type="entry name" value="ABC_transp_ATP-bind"/>
</dbReference>
<dbReference type="InterPro" id="IPR017871">
    <property type="entry name" value="ABC_transporter-like_CS"/>
</dbReference>
<dbReference type="Pfam" id="PF08352">
    <property type="entry name" value="oligo_HPY"/>
    <property type="match status" value="1"/>
</dbReference>
<dbReference type="SUPFAM" id="SSF52540">
    <property type="entry name" value="P-loop containing nucleoside triphosphate hydrolases"/>
    <property type="match status" value="1"/>
</dbReference>
<sequence>MLGEINKNYLLQVKKLSKVFEIRDAALRKRTIKAVDGVSFGINNKETFAIVGESGSGKSTIGRILLGLTNKTAGEISFDGKPLQIQNHKNSIPLRRRLQIVFQDPTASFDPRLKILDSLLEFLELRQELNSEDQIQLAKELVVEVGLDPEMINRKPSEMSGGQLQRLNIARALASGPDLIFLDEPTSSLDVSIRGQIVNLLLEKQEKYGITFLLVAHDLRVVAVMADRVAVMYLGQFVEICEKEKIFSNPLHPYTRGLIQAARIDNLGFKNKNNLVRLSGELKEDDIKSAGCRLTSRCPFYESKCNMHQDIIELRPGQSVRYWKALEVENSNSNQIK</sequence>
<gene>
    <name evidence="5" type="ORF">METZ01_LOCUS135222</name>
</gene>
<dbReference type="PROSITE" id="PS00211">
    <property type="entry name" value="ABC_TRANSPORTER_1"/>
    <property type="match status" value="1"/>
</dbReference>
<dbReference type="PROSITE" id="PS50893">
    <property type="entry name" value="ABC_TRANSPORTER_2"/>
    <property type="match status" value="1"/>
</dbReference>
<dbReference type="EMBL" id="UINC01019455">
    <property type="protein sequence ID" value="SVA82368.1"/>
    <property type="molecule type" value="Genomic_DNA"/>
</dbReference>
<dbReference type="InterPro" id="IPR003439">
    <property type="entry name" value="ABC_transporter-like_ATP-bd"/>
</dbReference>
<dbReference type="GO" id="GO:0005524">
    <property type="term" value="F:ATP binding"/>
    <property type="evidence" value="ECO:0007669"/>
    <property type="project" value="UniProtKB-KW"/>
</dbReference>
<dbReference type="InterPro" id="IPR027417">
    <property type="entry name" value="P-loop_NTPase"/>
</dbReference>